<evidence type="ECO:0000259" key="13">
    <source>
        <dbReference type="Pfam" id="PF00852"/>
    </source>
</evidence>
<evidence type="ECO:0000256" key="3">
    <source>
        <dbReference type="ARBA" id="ARBA00008919"/>
    </source>
</evidence>
<keyword evidence="7" id="KW-0735">Signal-anchor</keyword>
<name>A0A9D4T746_RHISA</name>
<evidence type="ECO:0000259" key="14">
    <source>
        <dbReference type="Pfam" id="PF17039"/>
    </source>
</evidence>
<dbReference type="Pfam" id="PF00852">
    <property type="entry name" value="Glyco_transf_10"/>
    <property type="match status" value="2"/>
</dbReference>
<keyword evidence="10" id="KW-0472">Membrane</keyword>
<dbReference type="InterPro" id="IPR001503">
    <property type="entry name" value="Glyco_trans_10"/>
</dbReference>
<comment type="subcellular location">
    <subcellularLocation>
        <location evidence="1 12">Golgi apparatus</location>
        <location evidence="1 12">Golgi stack membrane</location>
        <topology evidence="1 12">Single-pass type II membrane protein</topology>
    </subcellularLocation>
</comment>
<keyword evidence="8" id="KW-1133">Transmembrane helix</keyword>
<evidence type="ECO:0000256" key="12">
    <source>
        <dbReference type="RuleBase" id="RU003832"/>
    </source>
</evidence>
<evidence type="ECO:0000256" key="5">
    <source>
        <dbReference type="ARBA" id="ARBA00022679"/>
    </source>
</evidence>
<dbReference type="VEuPathDB" id="VectorBase:RSAN_032343"/>
<evidence type="ECO:0000256" key="2">
    <source>
        <dbReference type="ARBA" id="ARBA00004922"/>
    </source>
</evidence>
<dbReference type="EMBL" id="JABSTV010001245">
    <property type="protein sequence ID" value="KAH7981888.1"/>
    <property type="molecule type" value="Genomic_DNA"/>
</dbReference>
<comment type="pathway">
    <text evidence="2">Protein modification; protein glycosylation.</text>
</comment>
<keyword evidence="4 12" id="KW-0328">Glycosyltransferase</keyword>
<dbReference type="EC" id="2.4.1.-" evidence="12"/>
<dbReference type="AlphaFoldDB" id="A0A9D4T746"/>
<feature type="domain" description="Fucosyltransferase C-terminal" evidence="13">
    <location>
        <begin position="600"/>
        <end position="702"/>
    </location>
</feature>
<keyword evidence="6 12" id="KW-0812">Transmembrane</keyword>
<feature type="domain" description="Fucosyltransferase N-terminal" evidence="14">
    <location>
        <begin position="283"/>
        <end position="398"/>
    </location>
</feature>
<evidence type="ECO:0000313" key="16">
    <source>
        <dbReference type="Proteomes" id="UP000821837"/>
    </source>
</evidence>
<comment type="caution">
    <text evidence="15">The sequence shown here is derived from an EMBL/GenBank/DDBJ whole genome shotgun (WGS) entry which is preliminary data.</text>
</comment>
<organism evidence="15 16">
    <name type="scientific">Rhipicephalus sanguineus</name>
    <name type="common">Brown dog tick</name>
    <name type="synonym">Ixodes sanguineus</name>
    <dbReference type="NCBI Taxonomy" id="34632"/>
    <lineage>
        <taxon>Eukaryota</taxon>
        <taxon>Metazoa</taxon>
        <taxon>Ecdysozoa</taxon>
        <taxon>Arthropoda</taxon>
        <taxon>Chelicerata</taxon>
        <taxon>Arachnida</taxon>
        <taxon>Acari</taxon>
        <taxon>Parasitiformes</taxon>
        <taxon>Ixodida</taxon>
        <taxon>Ixodoidea</taxon>
        <taxon>Ixodidae</taxon>
        <taxon>Rhipicephalinae</taxon>
        <taxon>Rhipicephalus</taxon>
        <taxon>Rhipicephalus</taxon>
    </lineage>
</organism>
<dbReference type="Gene3D" id="3.40.50.11660">
    <property type="entry name" value="Glycosyl transferase family 10, C-terminal domain"/>
    <property type="match status" value="2"/>
</dbReference>
<keyword evidence="16" id="KW-1185">Reference proteome</keyword>
<evidence type="ECO:0000256" key="10">
    <source>
        <dbReference type="ARBA" id="ARBA00023136"/>
    </source>
</evidence>
<evidence type="ECO:0000256" key="6">
    <source>
        <dbReference type="ARBA" id="ARBA00022692"/>
    </source>
</evidence>
<evidence type="ECO:0000256" key="1">
    <source>
        <dbReference type="ARBA" id="ARBA00004447"/>
    </source>
</evidence>
<dbReference type="VEuPathDB" id="VectorBase:RSAN_051532"/>
<dbReference type="GO" id="GO:0008417">
    <property type="term" value="F:fucosyltransferase activity"/>
    <property type="evidence" value="ECO:0007669"/>
    <property type="project" value="InterPro"/>
</dbReference>
<reference evidence="15" key="1">
    <citation type="journal article" date="2020" name="Cell">
        <title>Large-Scale Comparative Analyses of Tick Genomes Elucidate Their Genetic Diversity and Vector Capacities.</title>
        <authorList>
            <consortium name="Tick Genome and Microbiome Consortium (TIGMIC)"/>
            <person name="Jia N."/>
            <person name="Wang J."/>
            <person name="Shi W."/>
            <person name="Du L."/>
            <person name="Sun Y."/>
            <person name="Zhan W."/>
            <person name="Jiang J.F."/>
            <person name="Wang Q."/>
            <person name="Zhang B."/>
            <person name="Ji P."/>
            <person name="Bell-Sakyi L."/>
            <person name="Cui X.M."/>
            <person name="Yuan T.T."/>
            <person name="Jiang B.G."/>
            <person name="Yang W.F."/>
            <person name="Lam T.T."/>
            <person name="Chang Q.C."/>
            <person name="Ding S.J."/>
            <person name="Wang X.J."/>
            <person name="Zhu J.G."/>
            <person name="Ruan X.D."/>
            <person name="Zhao L."/>
            <person name="Wei J.T."/>
            <person name="Ye R.Z."/>
            <person name="Que T.C."/>
            <person name="Du C.H."/>
            <person name="Zhou Y.H."/>
            <person name="Cheng J.X."/>
            <person name="Dai P.F."/>
            <person name="Guo W.B."/>
            <person name="Han X.H."/>
            <person name="Huang E.J."/>
            <person name="Li L.F."/>
            <person name="Wei W."/>
            <person name="Gao Y.C."/>
            <person name="Liu J.Z."/>
            <person name="Shao H.Z."/>
            <person name="Wang X."/>
            <person name="Wang C.C."/>
            <person name="Yang T.C."/>
            <person name="Huo Q.B."/>
            <person name="Li W."/>
            <person name="Chen H.Y."/>
            <person name="Chen S.E."/>
            <person name="Zhou L.G."/>
            <person name="Ni X.B."/>
            <person name="Tian J.H."/>
            <person name="Sheng Y."/>
            <person name="Liu T."/>
            <person name="Pan Y.S."/>
            <person name="Xia L.Y."/>
            <person name="Li J."/>
            <person name="Zhao F."/>
            <person name="Cao W.C."/>
        </authorList>
    </citation>
    <scope>NUCLEOTIDE SEQUENCE</scope>
    <source>
        <strain evidence="15">Rsan-2018</strain>
    </source>
</reference>
<dbReference type="SUPFAM" id="SSF53756">
    <property type="entry name" value="UDP-Glycosyltransferase/glycogen phosphorylase"/>
    <property type="match status" value="3"/>
</dbReference>
<dbReference type="Pfam" id="PF17039">
    <property type="entry name" value="Glyco_tran_10_N"/>
    <property type="match status" value="2"/>
</dbReference>
<dbReference type="InterPro" id="IPR031481">
    <property type="entry name" value="Glyco_tran_10_N"/>
</dbReference>
<accession>A0A9D4T746</accession>
<keyword evidence="9 12" id="KW-0333">Golgi apparatus</keyword>
<dbReference type="GO" id="GO:0032580">
    <property type="term" value="C:Golgi cisterna membrane"/>
    <property type="evidence" value="ECO:0007669"/>
    <property type="project" value="UniProtKB-SubCell"/>
</dbReference>
<evidence type="ECO:0000313" key="15">
    <source>
        <dbReference type="EMBL" id="KAH7981888.1"/>
    </source>
</evidence>
<dbReference type="InterPro" id="IPR055270">
    <property type="entry name" value="Glyco_tran_10_C"/>
</dbReference>
<keyword evidence="5 12" id="KW-0808">Transferase</keyword>
<sequence length="717" mass="82613">MAAKDFYFVFVLETSPCFHHPMEMISAAFKYNIVPIYFGKTALGDSVPQGSVYDTSQEPTAFDIVDKLNVMRDDVDTYLSYFAWKEKLYQFQEHPMCALCDALYASAAGSSATTDILSWWRRRPECDYVIPSPGGPIINTKLTPGSEMPSRAIATDRSLCNGQDEKDIGGAAHADRVSAATQFTLATTWRTRLLHIRRRCERVFRENRKASYVRAAFQLAKEWSDVLPFISMLLLTGVSAFVPLMVMRYWKDVVEESRRGIPWRPWYERDLRSNGSMDDEADNPRILAWAASAFHWEPEEPTPTSDERLLERCSVRADQSPCFITRDRNYLRRADAILFDTSSVNYRDVPTYRHKGQVWVILDRGQPLKEASNDLRLMTAEFNWTMSQRDDADVIVPYRSWTTVPSNKSLDNFNRSFKSKPRASLWLEGWSHFACTPRPAIFKRVPVSQLPKSHWLPWKEREECGQASRLRILLWSPSLHRHGAETLNNSESHIDSLDKGCHVTEDRGLVYHSDAIVFDANSFRSDDFPTYRHQGQAWVFWATDSPDGAASRYLPRTAPPFNWTMGFRQDADIVLPYRIWTRIAEPVTDTQHDLPSVYINKTKNAVWLISECEQDELEHPRGPENSRWRGTERFVKELLDEMYVDLIPKCGAEYCSSRDECLSIFQEAYFFIFVMESSPCFQHPAEMIYDALKYTIVPVYFGFNISKTAHAVATSTP</sequence>
<comment type="similarity">
    <text evidence="3 12">Belongs to the glycosyltransferase 10 family.</text>
</comment>
<evidence type="ECO:0000256" key="4">
    <source>
        <dbReference type="ARBA" id="ARBA00022676"/>
    </source>
</evidence>
<dbReference type="PANTHER" id="PTHR48438:SF1">
    <property type="entry name" value="ALPHA-(1,3)-FUCOSYLTRANSFERASE C-RELATED"/>
    <property type="match status" value="1"/>
</dbReference>
<protein>
    <recommendedName>
        <fullName evidence="12">Fucosyltransferase</fullName>
        <ecNumber evidence="12">2.4.1.-</ecNumber>
    </recommendedName>
</protein>
<dbReference type="InterPro" id="IPR038577">
    <property type="entry name" value="GT10-like_C_sf"/>
</dbReference>
<feature type="domain" description="Fucosyltransferase N-terminal" evidence="14">
    <location>
        <begin position="470"/>
        <end position="577"/>
    </location>
</feature>
<feature type="domain" description="Fucosyltransferase C-terminal" evidence="13">
    <location>
        <begin position="3"/>
        <end position="119"/>
    </location>
</feature>
<reference evidence="15" key="2">
    <citation type="submission" date="2021-09" db="EMBL/GenBank/DDBJ databases">
        <authorList>
            <person name="Jia N."/>
            <person name="Wang J."/>
            <person name="Shi W."/>
            <person name="Du L."/>
            <person name="Sun Y."/>
            <person name="Zhan W."/>
            <person name="Jiang J."/>
            <person name="Wang Q."/>
            <person name="Zhang B."/>
            <person name="Ji P."/>
            <person name="Sakyi L.B."/>
            <person name="Cui X."/>
            <person name="Yuan T."/>
            <person name="Jiang B."/>
            <person name="Yang W."/>
            <person name="Lam T.T.-Y."/>
            <person name="Chang Q."/>
            <person name="Ding S."/>
            <person name="Wang X."/>
            <person name="Zhu J."/>
            <person name="Ruan X."/>
            <person name="Zhao L."/>
            <person name="Wei J."/>
            <person name="Que T."/>
            <person name="Du C."/>
            <person name="Cheng J."/>
            <person name="Dai P."/>
            <person name="Han X."/>
            <person name="Huang E."/>
            <person name="Gao Y."/>
            <person name="Liu J."/>
            <person name="Shao H."/>
            <person name="Ye R."/>
            <person name="Li L."/>
            <person name="Wei W."/>
            <person name="Wang X."/>
            <person name="Wang C."/>
            <person name="Huo Q."/>
            <person name="Li W."/>
            <person name="Guo W."/>
            <person name="Chen H."/>
            <person name="Chen S."/>
            <person name="Zhou L."/>
            <person name="Zhou L."/>
            <person name="Ni X."/>
            <person name="Tian J."/>
            <person name="Zhou Y."/>
            <person name="Sheng Y."/>
            <person name="Liu T."/>
            <person name="Pan Y."/>
            <person name="Xia L."/>
            <person name="Li J."/>
            <person name="Zhao F."/>
            <person name="Cao W."/>
        </authorList>
    </citation>
    <scope>NUCLEOTIDE SEQUENCE</scope>
    <source>
        <strain evidence="15">Rsan-2018</strain>
        <tissue evidence="15">Larvae</tissue>
    </source>
</reference>
<gene>
    <name evidence="15" type="ORF">HPB52_001449</name>
</gene>
<dbReference type="PANTHER" id="PTHR48438">
    <property type="entry name" value="ALPHA-(1,3)-FUCOSYLTRANSFERASE C-RELATED"/>
    <property type="match status" value="1"/>
</dbReference>
<proteinExistence type="inferred from homology"/>
<evidence type="ECO:0000256" key="8">
    <source>
        <dbReference type="ARBA" id="ARBA00022989"/>
    </source>
</evidence>
<dbReference type="VEuPathDB" id="VectorBase:RSAN_046102"/>
<keyword evidence="11" id="KW-0325">Glycoprotein</keyword>
<dbReference type="Proteomes" id="UP000821837">
    <property type="component" value="Chromosome 1"/>
</dbReference>
<evidence type="ECO:0000256" key="11">
    <source>
        <dbReference type="ARBA" id="ARBA00023180"/>
    </source>
</evidence>
<evidence type="ECO:0000256" key="7">
    <source>
        <dbReference type="ARBA" id="ARBA00022968"/>
    </source>
</evidence>
<evidence type="ECO:0000256" key="9">
    <source>
        <dbReference type="ARBA" id="ARBA00023034"/>
    </source>
</evidence>